<accession>A0A4Z0YT07</accession>
<organism evidence="2 3">
    <name type="scientific">Xylaria hypoxylon</name>
    <dbReference type="NCBI Taxonomy" id="37992"/>
    <lineage>
        <taxon>Eukaryota</taxon>
        <taxon>Fungi</taxon>
        <taxon>Dikarya</taxon>
        <taxon>Ascomycota</taxon>
        <taxon>Pezizomycotina</taxon>
        <taxon>Sordariomycetes</taxon>
        <taxon>Xylariomycetidae</taxon>
        <taxon>Xylariales</taxon>
        <taxon>Xylariaceae</taxon>
        <taxon>Xylaria</taxon>
    </lineage>
</organism>
<gene>
    <name evidence="2" type="ORF">E0Z10_g6554</name>
</gene>
<protein>
    <submittedName>
        <fullName evidence="2">Uncharacterized protein</fullName>
    </submittedName>
</protein>
<keyword evidence="1" id="KW-0812">Transmembrane</keyword>
<evidence type="ECO:0000313" key="2">
    <source>
        <dbReference type="EMBL" id="TGJ82220.1"/>
    </source>
</evidence>
<dbReference type="OrthoDB" id="4774272at2759"/>
<dbReference type="Proteomes" id="UP000297716">
    <property type="component" value="Unassembled WGS sequence"/>
</dbReference>
<evidence type="ECO:0000256" key="1">
    <source>
        <dbReference type="SAM" id="Phobius"/>
    </source>
</evidence>
<feature type="transmembrane region" description="Helical" evidence="1">
    <location>
        <begin position="81"/>
        <end position="109"/>
    </location>
</feature>
<comment type="caution">
    <text evidence="2">The sequence shown here is derived from an EMBL/GenBank/DDBJ whole genome shotgun (WGS) entry which is preliminary data.</text>
</comment>
<feature type="transmembrane region" description="Helical" evidence="1">
    <location>
        <begin position="6"/>
        <end position="27"/>
    </location>
</feature>
<dbReference type="EMBL" id="SKBN01000137">
    <property type="protein sequence ID" value="TGJ82220.1"/>
    <property type="molecule type" value="Genomic_DNA"/>
</dbReference>
<name>A0A4Z0YT07_9PEZI</name>
<proteinExistence type="predicted"/>
<keyword evidence="1" id="KW-0472">Membrane</keyword>
<keyword evidence="3" id="KW-1185">Reference proteome</keyword>
<keyword evidence="1" id="KW-1133">Transmembrane helix</keyword>
<evidence type="ECO:0000313" key="3">
    <source>
        <dbReference type="Proteomes" id="UP000297716"/>
    </source>
</evidence>
<feature type="transmembrane region" description="Helical" evidence="1">
    <location>
        <begin position="39"/>
        <end position="61"/>
    </location>
</feature>
<reference evidence="2 3" key="1">
    <citation type="submission" date="2019-03" db="EMBL/GenBank/DDBJ databases">
        <title>Draft genome sequence of Xylaria hypoxylon DSM 108379, a ubiquitous saprotrophic-parasitic fungi on hardwood.</title>
        <authorList>
            <person name="Buettner E."/>
            <person name="Leonhardt S."/>
            <person name="Gebauer A.M."/>
            <person name="Liers C."/>
            <person name="Hofrichter M."/>
            <person name="Kellner H."/>
        </authorList>
    </citation>
    <scope>NUCLEOTIDE SEQUENCE [LARGE SCALE GENOMIC DNA]</scope>
    <source>
        <strain evidence="2 3">DSM 108379</strain>
    </source>
</reference>
<dbReference type="AlphaFoldDB" id="A0A4Z0YT07"/>
<sequence length="131" mass="14128">MQNTLVDTVITTIASTAFAIFGVAIAVHKRWLQDHNGLWMCFLGTQILLALVLVITGGYLADHVNGFQSSFNNFGGGENIPYYNVMYFGGVAEAAYGALVIVVVLLMYLTTTGGRETGYAATRREGAEGLR</sequence>